<comment type="similarity">
    <text evidence="1 3 4">Belongs to the GrpE family.</text>
</comment>
<evidence type="ECO:0000256" key="1">
    <source>
        <dbReference type="ARBA" id="ARBA00009054"/>
    </source>
</evidence>
<evidence type="ECO:0000256" key="4">
    <source>
        <dbReference type="RuleBase" id="RU004478"/>
    </source>
</evidence>
<dbReference type="SUPFAM" id="SSF51064">
    <property type="entry name" value="Head domain of nucleotide exchange factor GrpE"/>
    <property type="match status" value="1"/>
</dbReference>
<dbReference type="GO" id="GO:0000774">
    <property type="term" value="F:adenyl-nucleotide exchange factor activity"/>
    <property type="evidence" value="ECO:0007669"/>
    <property type="project" value="InterPro"/>
</dbReference>
<dbReference type="AlphaFoldDB" id="A0A0G0PJN5"/>
<dbReference type="InterPro" id="IPR013805">
    <property type="entry name" value="GrpE_CC"/>
</dbReference>
<comment type="subunit">
    <text evidence="3">Homodimer.</text>
</comment>
<comment type="function">
    <text evidence="3">Participates actively in the response to hyperosmotic and heat shock by preventing the aggregation of stress-denatured proteins, in association with DnaK and GrpE. It is the nucleotide exchange factor for DnaK and may function as a thermosensor. Unfolded proteins bind initially to DnaJ; upon interaction with the DnaJ-bound protein, DnaK hydrolyzes its bound ATP, resulting in the formation of a stable complex. GrpE releases ADP from DnaK; ATP binding to DnaK triggers the release of the substrate protein, thus completing the reaction cycle. Several rounds of ATP-dependent interactions between DnaJ, DnaK and GrpE are required for fully efficient folding.</text>
</comment>
<dbReference type="EMBL" id="LBVO01000023">
    <property type="protein sequence ID" value="KKQ89536.1"/>
    <property type="molecule type" value="Genomic_DNA"/>
</dbReference>
<protein>
    <recommendedName>
        <fullName evidence="3">Protein GrpE</fullName>
    </recommendedName>
    <alternativeName>
        <fullName evidence="3">HSP-70 cofactor</fullName>
    </alternativeName>
</protein>
<dbReference type="PRINTS" id="PR00773">
    <property type="entry name" value="GRPEPROTEIN"/>
</dbReference>
<dbReference type="GO" id="GO:0042803">
    <property type="term" value="F:protein homodimerization activity"/>
    <property type="evidence" value="ECO:0007669"/>
    <property type="project" value="InterPro"/>
</dbReference>
<comment type="caution">
    <text evidence="5">The sequence shown here is derived from an EMBL/GenBank/DDBJ whole genome shotgun (WGS) entry which is preliminary data.</text>
</comment>
<evidence type="ECO:0000256" key="3">
    <source>
        <dbReference type="HAMAP-Rule" id="MF_01151"/>
    </source>
</evidence>
<dbReference type="PANTHER" id="PTHR21237:SF23">
    <property type="entry name" value="GRPE PROTEIN HOMOLOG, MITOCHONDRIAL"/>
    <property type="match status" value="1"/>
</dbReference>
<dbReference type="CDD" id="cd00446">
    <property type="entry name" value="GrpE"/>
    <property type="match status" value="1"/>
</dbReference>
<organism evidence="5 6">
    <name type="scientific">Berkelbacteria bacterium GW2011_GWA2_38_9</name>
    <dbReference type="NCBI Taxonomy" id="1618334"/>
    <lineage>
        <taxon>Bacteria</taxon>
        <taxon>Candidatus Berkelbacteria</taxon>
    </lineage>
</organism>
<dbReference type="PANTHER" id="PTHR21237">
    <property type="entry name" value="GRPE PROTEIN"/>
    <property type="match status" value="1"/>
</dbReference>
<dbReference type="Gene3D" id="3.90.20.20">
    <property type="match status" value="1"/>
</dbReference>
<dbReference type="InterPro" id="IPR000740">
    <property type="entry name" value="GrpE"/>
</dbReference>
<keyword evidence="2 3" id="KW-0143">Chaperone</keyword>
<keyword evidence="3" id="KW-0346">Stress response</keyword>
<keyword evidence="3" id="KW-0963">Cytoplasm</keyword>
<dbReference type="GO" id="GO:0005737">
    <property type="term" value="C:cytoplasm"/>
    <property type="evidence" value="ECO:0007669"/>
    <property type="project" value="UniProtKB-SubCell"/>
</dbReference>
<evidence type="ECO:0000313" key="6">
    <source>
        <dbReference type="Proteomes" id="UP000033934"/>
    </source>
</evidence>
<dbReference type="GO" id="GO:0051087">
    <property type="term" value="F:protein-folding chaperone binding"/>
    <property type="evidence" value="ECO:0007669"/>
    <property type="project" value="InterPro"/>
</dbReference>
<name>A0A0G0PJN5_9BACT</name>
<dbReference type="InterPro" id="IPR009012">
    <property type="entry name" value="GrpE_head"/>
</dbReference>
<gene>
    <name evidence="3" type="primary">grpE</name>
    <name evidence="5" type="ORF">UT11_C0023G0010</name>
</gene>
<dbReference type="Proteomes" id="UP000033934">
    <property type="component" value="Unassembled WGS sequence"/>
</dbReference>
<dbReference type="Gene3D" id="2.30.22.10">
    <property type="entry name" value="Head domain of nucleotide exchange factor GrpE"/>
    <property type="match status" value="1"/>
</dbReference>
<dbReference type="PATRIC" id="fig|1618334.3.peg.398"/>
<evidence type="ECO:0000313" key="5">
    <source>
        <dbReference type="EMBL" id="KKQ89536.1"/>
    </source>
</evidence>
<sequence length="153" mass="17368">MPKSKKIVELEQQVGENLAGWQRTLADLENLKKRTIVEKEEYRKYCLEDAVLQILPVLDNFKLATNHVPEDQKDSSWLVGIMHIQKQLSDVIVSWGIEEINIEAGDEFNPEMADAIESVESADIKSGHIIRVSQSAYRMNGKVIRHAKVVVAE</sequence>
<dbReference type="HAMAP" id="MF_01151">
    <property type="entry name" value="GrpE"/>
    <property type="match status" value="1"/>
</dbReference>
<accession>A0A0G0PJN5</accession>
<dbReference type="Pfam" id="PF01025">
    <property type="entry name" value="GrpE"/>
    <property type="match status" value="1"/>
</dbReference>
<evidence type="ECO:0000256" key="2">
    <source>
        <dbReference type="ARBA" id="ARBA00023186"/>
    </source>
</evidence>
<proteinExistence type="inferred from homology"/>
<reference evidence="5 6" key="1">
    <citation type="journal article" date="2015" name="Nature">
        <title>rRNA introns, odd ribosomes, and small enigmatic genomes across a large radiation of phyla.</title>
        <authorList>
            <person name="Brown C.T."/>
            <person name="Hug L.A."/>
            <person name="Thomas B.C."/>
            <person name="Sharon I."/>
            <person name="Castelle C.J."/>
            <person name="Singh A."/>
            <person name="Wilkins M.J."/>
            <person name="Williams K.H."/>
            <person name="Banfield J.F."/>
        </authorList>
    </citation>
    <scope>NUCLEOTIDE SEQUENCE [LARGE SCALE GENOMIC DNA]</scope>
</reference>
<dbReference type="GO" id="GO:0051082">
    <property type="term" value="F:unfolded protein binding"/>
    <property type="evidence" value="ECO:0007669"/>
    <property type="project" value="TreeGrafter"/>
</dbReference>
<comment type="subcellular location">
    <subcellularLocation>
        <location evidence="3">Cytoplasm</location>
    </subcellularLocation>
</comment>
<dbReference type="GO" id="GO:0006457">
    <property type="term" value="P:protein folding"/>
    <property type="evidence" value="ECO:0007669"/>
    <property type="project" value="InterPro"/>
</dbReference>
<dbReference type="SUPFAM" id="SSF58014">
    <property type="entry name" value="Coiled-coil domain of nucleotide exchange factor GrpE"/>
    <property type="match status" value="1"/>
</dbReference>